<dbReference type="EC" id="1.13.-.-" evidence="7"/>
<dbReference type="RefSeq" id="WP_342629597.1">
    <property type="nucleotide sequence ID" value="NZ_CP152276.1"/>
</dbReference>
<name>A0ABZ3DA36_9PROT</name>
<dbReference type="Pfam" id="PF02900">
    <property type="entry name" value="LigB"/>
    <property type="match status" value="1"/>
</dbReference>
<dbReference type="Proteomes" id="UP001449795">
    <property type="component" value="Chromosome"/>
</dbReference>
<proteinExistence type="inferred from homology"/>
<dbReference type="SUPFAM" id="SSF53213">
    <property type="entry name" value="LigB-like"/>
    <property type="match status" value="1"/>
</dbReference>
<dbReference type="PANTHER" id="PTHR30096:SF0">
    <property type="entry name" value="4,5-DOPA DIOXYGENASE EXTRADIOL-LIKE PROTEIN"/>
    <property type="match status" value="1"/>
</dbReference>
<feature type="domain" description="Extradiol ring-cleavage dioxygenase class III enzyme subunit B" evidence="6">
    <location>
        <begin position="5"/>
        <end position="241"/>
    </location>
</feature>
<dbReference type="InterPro" id="IPR014436">
    <property type="entry name" value="Extradiol_dOase_DODA"/>
</dbReference>
<dbReference type="PIRSF" id="PIRSF006157">
    <property type="entry name" value="Doxgns_DODA"/>
    <property type="match status" value="1"/>
</dbReference>
<dbReference type="GO" id="GO:0051213">
    <property type="term" value="F:dioxygenase activity"/>
    <property type="evidence" value="ECO:0007669"/>
    <property type="project" value="UniProtKB-KW"/>
</dbReference>
<evidence type="ECO:0000259" key="6">
    <source>
        <dbReference type="Pfam" id="PF02900"/>
    </source>
</evidence>
<evidence type="ECO:0000256" key="4">
    <source>
        <dbReference type="ARBA" id="ARBA00022833"/>
    </source>
</evidence>
<dbReference type="EMBL" id="CP152276">
    <property type="protein sequence ID" value="XAE44322.1"/>
    <property type="molecule type" value="Genomic_DNA"/>
</dbReference>
<accession>A0ABZ3DA36</accession>
<dbReference type="PANTHER" id="PTHR30096">
    <property type="entry name" value="4,5-DOPA DIOXYGENASE EXTRADIOL-LIKE PROTEIN"/>
    <property type="match status" value="1"/>
</dbReference>
<evidence type="ECO:0000256" key="3">
    <source>
        <dbReference type="ARBA" id="ARBA00022723"/>
    </source>
</evidence>
<dbReference type="Gene3D" id="3.40.830.10">
    <property type="entry name" value="LigB-like"/>
    <property type="match status" value="1"/>
</dbReference>
<evidence type="ECO:0000256" key="1">
    <source>
        <dbReference type="ARBA" id="ARBA00001947"/>
    </source>
</evidence>
<reference evidence="7 8" key="1">
    <citation type="submission" date="2024-04" db="EMBL/GenBank/DDBJ databases">
        <title>Complete genome sequence of Nguyenibacter vanlangesis HBCM-1154, a strain capable of nitrogen fixation, IAA production, and phosphorus solubilization isolated from sugarcane soil.</title>
        <authorList>
            <person name="MY HANH P."/>
        </authorList>
    </citation>
    <scope>NUCLEOTIDE SEQUENCE [LARGE SCALE GENOMIC DNA]</scope>
    <source>
        <strain evidence="7 8">HBCM 1154</strain>
    </source>
</reference>
<comment type="cofactor">
    <cofactor evidence="1">
        <name>Zn(2+)</name>
        <dbReference type="ChEBI" id="CHEBI:29105"/>
    </cofactor>
</comment>
<protein>
    <submittedName>
        <fullName evidence="7">Class III extradiol ring-cleavage dioxygenase</fullName>
        <ecNumber evidence="7">1.13.-.-</ecNumber>
    </submittedName>
</protein>
<comment type="similarity">
    <text evidence="2">Belongs to the DODA-type extradiol aromatic ring-opening dioxygenase family.</text>
</comment>
<keyword evidence="5 7" id="KW-0560">Oxidoreductase</keyword>
<organism evidence="7 8">
    <name type="scientific">Nguyenibacter vanlangensis</name>
    <dbReference type="NCBI Taxonomy" id="1216886"/>
    <lineage>
        <taxon>Bacteria</taxon>
        <taxon>Pseudomonadati</taxon>
        <taxon>Pseudomonadota</taxon>
        <taxon>Alphaproteobacteria</taxon>
        <taxon>Acetobacterales</taxon>
        <taxon>Acetobacteraceae</taxon>
        <taxon>Nguyenibacter</taxon>
    </lineage>
</organism>
<dbReference type="InterPro" id="IPR004183">
    <property type="entry name" value="Xdiol_dOase_suB"/>
</dbReference>
<keyword evidence="7" id="KW-0223">Dioxygenase</keyword>
<dbReference type="CDD" id="cd07363">
    <property type="entry name" value="45_DOPA_Dioxygenase"/>
    <property type="match status" value="1"/>
</dbReference>
<evidence type="ECO:0000313" key="7">
    <source>
        <dbReference type="EMBL" id="XAE44322.1"/>
    </source>
</evidence>
<evidence type="ECO:0000256" key="5">
    <source>
        <dbReference type="ARBA" id="ARBA00023002"/>
    </source>
</evidence>
<gene>
    <name evidence="7" type="ORF">AAC691_07805</name>
</gene>
<keyword evidence="3" id="KW-0479">Metal-binding</keyword>
<evidence type="ECO:0000256" key="2">
    <source>
        <dbReference type="ARBA" id="ARBA00007581"/>
    </source>
</evidence>
<evidence type="ECO:0000313" key="8">
    <source>
        <dbReference type="Proteomes" id="UP001449795"/>
    </source>
</evidence>
<sequence length="262" mass="28449">MQPTFFINHGGGPCFFLDPGPMRDSWSALEHYLRGFMSRLREKPSAIVVVSGHWAERMPSVNAGAAPPLLYDYFGFPPHTYDLTWPAPGAPSLAGRIRAGLAEMGIASGTETRRGFDHGVFVPFKVMMPEAELPVVQVSMQRDFDPAFHLALGRALAKLRREGVLIVGSGQSYHNMSRFFGRGPDRGAEAFDAWLRDIVTDPNGRDAALTHWASAPGARDAHPHEDHLLPLMVAAGAATGEPGVVDFHGHALGKPISGFRFG</sequence>
<keyword evidence="4" id="KW-0862">Zinc</keyword>
<keyword evidence="8" id="KW-1185">Reference proteome</keyword>